<comment type="pathway">
    <text evidence="1 5">Cofactor biosynthesis; molybdopterin biosynthesis.</text>
</comment>
<dbReference type="FunFam" id="3.40.980.10:FF:000001">
    <property type="entry name" value="Molybdopterin molybdenumtransferase"/>
    <property type="match status" value="1"/>
</dbReference>
<dbReference type="InterPro" id="IPR008284">
    <property type="entry name" value="MoCF_biosynth_CS"/>
</dbReference>
<dbReference type="CDD" id="cd00887">
    <property type="entry name" value="MoeA"/>
    <property type="match status" value="1"/>
</dbReference>
<dbReference type="GO" id="GO:0099634">
    <property type="term" value="C:postsynaptic specialization membrane"/>
    <property type="evidence" value="ECO:0007669"/>
    <property type="project" value="GOC"/>
</dbReference>
<dbReference type="WBParaSite" id="PSAMB.scaffold4411size14734.g24236.t1">
    <property type="protein sequence ID" value="PSAMB.scaffold4411size14734.g24236.t1"/>
    <property type="gene ID" value="PSAMB.scaffold4411size14734.g24236"/>
</dbReference>
<dbReference type="InterPro" id="IPR005111">
    <property type="entry name" value="MoeA_C_domain_IV"/>
</dbReference>
<dbReference type="InterPro" id="IPR005110">
    <property type="entry name" value="MoeA_linker/N"/>
</dbReference>
<dbReference type="Gene3D" id="2.170.190.11">
    <property type="entry name" value="Molybdopterin biosynthesis moea protein, domain 3"/>
    <property type="match status" value="1"/>
</dbReference>
<protein>
    <submittedName>
        <fullName evidence="8">MoaB/Mog domain-containing protein</fullName>
    </submittedName>
</protein>
<dbReference type="GO" id="GO:0005829">
    <property type="term" value="C:cytosol"/>
    <property type="evidence" value="ECO:0007669"/>
    <property type="project" value="TreeGrafter"/>
</dbReference>
<dbReference type="PANTHER" id="PTHR10192">
    <property type="entry name" value="MOLYBDOPTERIN BIOSYNTHESIS PROTEIN"/>
    <property type="match status" value="1"/>
</dbReference>
<dbReference type="SMART" id="SM00852">
    <property type="entry name" value="MoCF_biosynth"/>
    <property type="match status" value="1"/>
</dbReference>
<name>A0A914WK81_9BILA</name>
<comment type="cofactor">
    <cofactor evidence="5">
        <name>Mg(2+)</name>
        <dbReference type="ChEBI" id="CHEBI:18420"/>
    </cofactor>
</comment>
<dbReference type="Gene3D" id="3.90.105.10">
    <property type="entry name" value="Molybdopterin biosynthesis moea protein, domain 2"/>
    <property type="match status" value="1"/>
</dbReference>
<dbReference type="GO" id="GO:0030425">
    <property type="term" value="C:dendrite"/>
    <property type="evidence" value="ECO:0007669"/>
    <property type="project" value="TreeGrafter"/>
</dbReference>
<keyword evidence="5" id="KW-0479">Metal-binding</keyword>
<keyword evidence="5" id="KW-0460">Magnesium</keyword>
<dbReference type="InterPro" id="IPR038987">
    <property type="entry name" value="MoeA-like"/>
</dbReference>
<dbReference type="Gene3D" id="2.40.340.10">
    <property type="entry name" value="MoeA, C-terminal, domain IV"/>
    <property type="match status" value="1"/>
</dbReference>
<sequence>MVEPVASRRRESPWPLLSMDESLAIVARESPVLETLTCSTWGSMIGHIIAEDVHAAEPHPAFPASIKDGYAVITSDGGGIRHVVGVTTAGHTGGSIELQPSTCARVSTGSFVPLGADAVVQVEDTKLVEQKDGEEISIEITIPPTLGQDIRPIGSDIAQGELVIPKGCLIGSSEIGILASVGRTSVSVIRKPKIGVLSTGNEVVDDAPINELPFGKVRDSNRPELLALFASLGYEALNCGIATDELADTKNKLMAALQSCDVIVSSGGVSMGEKDLLKYVLEKELNFTIHFGRVMMKPGKPTTFATGMYEGRKKLVFALPGNPVSAWVTAHIYVVPSIRRMSGHSMPDATILRVKLTSDVKKLDPRPEYMRAWLSSPPAGSDIPLAVMTGSNQMSSRLTSTRGANLLLKIPPKSANVTSLKTGDVVDAMVIGAL</sequence>
<dbReference type="AlphaFoldDB" id="A0A914WK81"/>
<dbReference type="FunFam" id="2.170.190.11:FF:000001">
    <property type="entry name" value="Molybdopterin molybdenumtransferase"/>
    <property type="match status" value="1"/>
</dbReference>
<feature type="domain" description="MoaB/Mog" evidence="6">
    <location>
        <begin position="195"/>
        <end position="340"/>
    </location>
</feature>
<dbReference type="NCBIfam" id="TIGR00177">
    <property type="entry name" value="molyb_syn"/>
    <property type="match status" value="1"/>
</dbReference>
<dbReference type="GO" id="GO:0046872">
    <property type="term" value="F:metal ion binding"/>
    <property type="evidence" value="ECO:0007669"/>
    <property type="project" value="UniProtKB-UniRule"/>
</dbReference>
<dbReference type="InterPro" id="IPR001453">
    <property type="entry name" value="MoaB/Mog_dom"/>
</dbReference>
<keyword evidence="5" id="KW-0500">Molybdenum</keyword>
<dbReference type="InterPro" id="IPR036135">
    <property type="entry name" value="MoeA_linker/N_sf"/>
</dbReference>
<comment type="similarity">
    <text evidence="3">In the C-terminal section; belongs to the MoeA family.</text>
</comment>
<evidence type="ECO:0000256" key="5">
    <source>
        <dbReference type="RuleBase" id="RU365090"/>
    </source>
</evidence>
<dbReference type="InterPro" id="IPR036425">
    <property type="entry name" value="MoaB/Mog-like_dom_sf"/>
</dbReference>
<accession>A0A914WK81</accession>
<dbReference type="GO" id="GO:0007529">
    <property type="term" value="P:establishment of synaptic specificity at neuromuscular junction"/>
    <property type="evidence" value="ECO:0007669"/>
    <property type="project" value="TreeGrafter"/>
</dbReference>
<dbReference type="Pfam" id="PF00994">
    <property type="entry name" value="MoCF_biosynth"/>
    <property type="match status" value="1"/>
</dbReference>
<proteinExistence type="inferred from homology"/>
<evidence type="ECO:0000256" key="2">
    <source>
        <dbReference type="ARBA" id="ARBA00007589"/>
    </source>
</evidence>
<dbReference type="GO" id="GO:0061598">
    <property type="term" value="F:molybdopterin adenylyltransferase activity"/>
    <property type="evidence" value="ECO:0007669"/>
    <property type="project" value="UniProtKB-UniRule"/>
</dbReference>
<dbReference type="PANTHER" id="PTHR10192:SF5">
    <property type="entry name" value="GEPHYRIN"/>
    <property type="match status" value="1"/>
</dbReference>
<dbReference type="GO" id="GO:0097112">
    <property type="term" value="P:gamma-aminobutyric acid receptor clustering"/>
    <property type="evidence" value="ECO:0007669"/>
    <property type="project" value="TreeGrafter"/>
</dbReference>
<comment type="function">
    <text evidence="5">Catalyzes two steps in the biosynthesis of the molybdenum cofactor. In the first step, molybdopterin is adenylated. Subsequently, molybdate is inserted into adenylated molybdopterin and AMP is released.</text>
</comment>
<dbReference type="GO" id="GO:0098970">
    <property type="term" value="P:postsynaptic neurotransmitter receptor diffusion trapping"/>
    <property type="evidence" value="ECO:0007669"/>
    <property type="project" value="TreeGrafter"/>
</dbReference>
<dbReference type="Pfam" id="PF03454">
    <property type="entry name" value="MoeA_C"/>
    <property type="match status" value="1"/>
</dbReference>
<dbReference type="Proteomes" id="UP000887566">
    <property type="component" value="Unplaced"/>
</dbReference>
<dbReference type="Gene3D" id="3.40.980.10">
    <property type="entry name" value="MoaB/Mog-like domain"/>
    <property type="match status" value="1"/>
</dbReference>
<dbReference type="GO" id="GO:0061599">
    <property type="term" value="F:molybdopterin molybdotransferase activity"/>
    <property type="evidence" value="ECO:0007669"/>
    <property type="project" value="UniProtKB-UniRule"/>
</dbReference>
<evidence type="ECO:0000313" key="8">
    <source>
        <dbReference type="WBParaSite" id="PSAMB.scaffold4411size14734.g24236.t1"/>
    </source>
</evidence>
<keyword evidence="5" id="KW-0808">Transferase</keyword>
<dbReference type="GO" id="GO:0006777">
    <property type="term" value="P:Mo-molybdopterin cofactor biosynthetic process"/>
    <property type="evidence" value="ECO:0007669"/>
    <property type="project" value="UniProtKB-UniRule"/>
</dbReference>
<dbReference type="SUPFAM" id="SSF63882">
    <property type="entry name" value="MoeA N-terminal region -like"/>
    <property type="match status" value="1"/>
</dbReference>
<reference evidence="8" key="1">
    <citation type="submission" date="2022-11" db="UniProtKB">
        <authorList>
            <consortium name="WormBaseParasite"/>
        </authorList>
    </citation>
    <scope>IDENTIFICATION</scope>
</reference>
<dbReference type="SUPFAM" id="SSF63867">
    <property type="entry name" value="MoeA C-terminal domain-like"/>
    <property type="match status" value="1"/>
</dbReference>
<keyword evidence="7" id="KW-1185">Reference proteome</keyword>
<evidence type="ECO:0000256" key="3">
    <source>
        <dbReference type="ARBA" id="ARBA00008339"/>
    </source>
</evidence>
<comment type="catalytic activity">
    <reaction evidence="5">
        <text>molybdopterin + ATP + H(+) = adenylyl-molybdopterin + diphosphate</text>
        <dbReference type="Rhea" id="RHEA:31331"/>
        <dbReference type="ChEBI" id="CHEBI:15378"/>
        <dbReference type="ChEBI" id="CHEBI:30616"/>
        <dbReference type="ChEBI" id="CHEBI:33019"/>
        <dbReference type="ChEBI" id="CHEBI:58698"/>
        <dbReference type="ChEBI" id="CHEBI:62727"/>
    </reaction>
</comment>
<evidence type="ECO:0000313" key="7">
    <source>
        <dbReference type="Proteomes" id="UP000887566"/>
    </source>
</evidence>
<comment type="similarity">
    <text evidence="5">Belongs to the MoeA family.</text>
</comment>
<comment type="catalytic activity">
    <reaction evidence="5">
        <text>adenylyl-molybdopterin + molybdate = Mo-molybdopterin + AMP + H(+)</text>
        <dbReference type="Rhea" id="RHEA:35047"/>
        <dbReference type="ChEBI" id="CHEBI:15378"/>
        <dbReference type="ChEBI" id="CHEBI:36264"/>
        <dbReference type="ChEBI" id="CHEBI:62727"/>
        <dbReference type="ChEBI" id="CHEBI:71302"/>
        <dbReference type="ChEBI" id="CHEBI:456215"/>
    </reaction>
</comment>
<evidence type="ECO:0000259" key="6">
    <source>
        <dbReference type="SMART" id="SM00852"/>
    </source>
</evidence>
<keyword evidence="4 5" id="KW-0501">Molybdenum cofactor biosynthesis</keyword>
<evidence type="ECO:0000256" key="4">
    <source>
        <dbReference type="ARBA" id="ARBA00023150"/>
    </source>
</evidence>
<dbReference type="SUPFAM" id="SSF53218">
    <property type="entry name" value="Molybdenum cofactor biosynthesis proteins"/>
    <property type="match status" value="1"/>
</dbReference>
<organism evidence="7 8">
    <name type="scientific">Plectus sambesii</name>
    <dbReference type="NCBI Taxonomy" id="2011161"/>
    <lineage>
        <taxon>Eukaryota</taxon>
        <taxon>Metazoa</taxon>
        <taxon>Ecdysozoa</taxon>
        <taxon>Nematoda</taxon>
        <taxon>Chromadorea</taxon>
        <taxon>Plectida</taxon>
        <taxon>Plectina</taxon>
        <taxon>Plectoidea</taxon>
        <taxon>Plectidae</taxon>
        <taxon>Plectus</taxon>
    </lineage>
</organism>
<comment type="similarity">
    <text evidence="2">In the N-terminal section; belongs to the MoaB/Mog family.</text>
</comment>
<evidence type="ECO:0000256" key="1">
    <source>
        <dbReference type="ARBA" id="ARBA00005046"/>
    </source>
</evidence>
<dbReference type="NCBIfam" id="NF045515">
    <property type="entry name" value="Glp_gephyrin"/>
    <property type="match status" value="1"/>
</dbReference>
<dbReference type="PROSITE" id="PS01079">
    <property type="entry name" value="MOCF_BIOSYNTHESIS_2"/>
    <property type="match status" value="1"/>
</dbReference>
<dbReference type="InterPro" id="IPR036688">
    <property type="entry name" value="MoeA_C_domain_IV_sf"/>
</dbReference>
<dbReference type="Pfam" id="PF03453">
    <property type="entry name" value="MoeA_N"/>
    <property type="match status" value="1"/>
</dbReference>
<dbReference type="GO" id="GO:0005524">
    <property type="term" value="F:ATP binding"/>
    <property type="evidence" value="ECO:0007669"/>
    <property type="project" value="UniProtKB-UniRule"/>
</dbReference>
<dbReference type="GO" id="GO:0072579">
    <property type="term" value="P:glycine receptor clustering"/>
    <property type="evidence" value="ECO:0007669"/>
    <property type="project" value="TreeGrafter"/>
</dbReference>